<dbReference type="Proteomes" id="UP001157133">
    <property type="component" value="Unassembled WGS sequence"/>
</dbReference>
<evidence type="ECO:0000256" key="1">
    <source>
        <dbReference type="SAM" id="SignalP"/>
    </source>
</evidence>
<feature type="signal peptide" evidence="1">
    <location>
        <begin position="1"/>
        <end position="27"/>
    </location>
</feature>
<sequence>MNKQTLKKQKLALIVGGLIASTSTVYAETDFGKFSADFRLRYEGVDQANAKKNADALTLRTLLNFKTKEYNGFSGMIEVEDSRALIDDYNDTLGNNPDYSVVADPETTELDQLYVQYVQDGFKAKLGRQVIVMDNHRFVGHVGWRQDKQTFDAFSFGAGQDKWKFDYSYINQRNRIFADEKDIESNDHLVNASYKTEFGKFTGYGYLLEVDNAINNALDTWGIRYAGGFESVLLQAEFAQQDYENDTTEYSTEYMMLEAGYKFSKVTAKIGFEILGTDSGEYGFQTPLATLHKFNGWSDQFLSTPDVGLQDFYVSVAGKVWGGKWLLAYHDFKADETHAEFDNYGSELNAQYARKLTSYLSGGIKYANYSAGDEGTGKVDTDKLWLWLQAKF</sequence>
<proteinExistence type="predicted"/>
<dbReference type="Pfam" id="PF13372">
    <property type="entry name" value="Alginate_exp"/>
    <property type="match status" value="1"/>
</dbReference>
<dbReference type="RefSeq" id="WP_284207184.1">
    <property type="nucleotide sequence ID" value="NZ_BSSU01000006.1"/>
</dbReference>
<dbReference type="InterPro" id="IPR025388">
    <property type="entry name" value="Alginate_export_dom"/>
</dbReference>
<accession>A0ABQ6H1R3</accession>
<name>A0ABQ6H1R3_9GAMM</name>
<evidence type="ECO:0000313" key="4">
    <source>
        <dbReference type="Proteomes" id="UP001157133"/>
    </source>
</evidence>
<comment type="caution">
    <text evidence="3">The sequence shown here is derived from an EMBL/GenBank/DDBJ whole genome shotgun (WGS) entry which is preliminary data.</text>
</comment>
<evidence type="ECO:0000259" key="2">
    <source>
        <dbReference type="Pfam" id="PF13372"/>
    </source>
</evidence>
<keyword evidence="1" id="KW-0732">Signal</keyword>
<organism evidence="3 4">
    <name type="scientific">Thalassotalea eurytherma</name>
    <dbReference type="NCBI Taxonomy" id="1144278"/>
    <lineage>
        <taxon>Bacteria</taxon>
        <taxon>Pseudomonadati</taxon>
        <taxon>Pseudomonadota</taxon>
        <taxon>Gammaproteobacteria</taxon>
        <taxon>Alteromonadales</taxon>
        <taxon>Colwelliaceae</taxon>
        <taxon>Thalassotalea</taxon>
    </lineage>
</organism>
<reference evidence="3 4" key="1">
    <citation type="submission" date="2023-03" db="EMBL/GenBank/DDBJ databases">
        <title>Draft genome sequence of Thalassotalea eurytherma JCM 18482T.</title>
        <authorList>
            <person name="Sawabe T."/>
        </authorList>
    </citation>
    <scope>NUCLEOTIDE SEQUENCE [LARGE SCALE GENOMIC DNA]</scope>
    <source>
        <strain evidence="3 4">JCM 18482</strain>
    </source>
</reference>
<evidence type="ECO:0000313" key="3">
    <source>
        <dbReference type="EMBL" id="GLX81839.1"/>
    </source>
</evidence>
<feature type="domain" description="Alginate export" evidence="2">
    <location>
        <begin position="34"/>
        <end position="269"/>
    </location>
</feature>
<feature type="chain" id="PRO_5047087425" description="Alginate export domain-containing protein" evidence="1">
    <location>
        <begin position="28"/>
        <end position="392"/>
    </location>
</feature>
<keyword evidence="4" id="KW-1185">Reference proteome</keyword>
<gene>
    <name evidence="3" type="ORF">theurythT_12910</name>
</gene>
<dbReference type="SUPFAM" id="SSF56935">
    <property type="entry name" value="Porins"/>
    <property type="match status" value="1"/>
</dbReference>
<dbReference type="EMBL" id="BSSU01000006">
    <property type="protein sequence ID" value="GLX81839.1"/>
    <property type="molecule type" value="Genomic_DNA"/>
</dbReference>
<protein>
    <recommendedName>
        <fullName evidence="2">Alginate export domain-containing protein</fullName>
    </recommendedName>
</protein>